<feature type="transmembrane region" description="Helical" evidence="1">
    <location>
        <begin position="63"/>
        <end position="81"/>
    </location>
</feature>
<evidence type="ECO:0000313" key="2">
    <source>
        <dbReference type="EMBL" id="KAL0113338.1"/>
    </source>
</evidence>
<gene>
    <name evidence="2" type="ORF">PUN28_012477</name>
</gene>
<protein>
    <submittedName>
        <fullName evidence="2">Uncharacterized protein</fullName>
    </submittedName>
</protein>
<reference evidence="2 3" key="1">
    <citation type="submission" date="2023-03" db="EMBL/GenBank/DDBJ databases">
        <title>High recombination rates correlate with genetic variation in Cardiocondyla obscurior ants.</title>
        <authorList>
            <person name="Errbii M."/>
        </authorList>
    </citation>
    <scope>NUCLEOTIDE SEQUENCE [LARGE SCALE GENOMIC DNA]</scope>
    <source>
        <strain evidence="2">Alpha-2009</strain>
        <tissue evidence="2">Whole body</tissue>
    </source>
</reference>
<evidence type="ECO:0000313" key="3">
    <source>
        <dbReference type="Proteomes" id="UP001430953"/>
    </source>
</evidence>
<comment type="caution">
    <text evidence="2">The sequence shown here is derived from an EMBL/GenBank/DDBJ whole genome shotgun (WGS) entry which is preliminary data.</text>
</comment>
<organism evidence="2 3">
    <name type="scientific">Cardiocondyla obscurior</name>
    <dbReference type="NCBI Taxonomy" id="286306"/>
    <lineage>
        <taxon>Eukaryota</taxon>
        <taxon>Metazoa</taxon>
        <taxon>Ecdysozoa</taxon>
        <taxon>Arthropoda</taxon>
        <taxon>Hexapoda</taxon>
        <taxon>Insecta</taxon>
        <taxon>Pterygota</taxon>
        <taxon>Neoptera</taxon>
        <taxon>Endopterygota</taxon>
        <taxon>Hymenoptera</taxon>
        <taxon>Apocrita</taxon>
        <taxon>Aculeata</taxon>
        <taxon>Formicoidea</taxon>
        <taxon>Formicidae</taxon>
        <taxon>Myrmicinae</taxon>
        <taxon>Cardiocondyla</taxon>
    </lineage>
</organism>
<keyword evidence="1" id="KW-0812">Transmembrane</keyword>
<keyword evidence="1" id="KW-0472">Membrane</keyword>
<proteinExistence type="predicted"/>
<keyword evidence="1" id="KW-1133">Transmembrane helix</keyword>
<dbReference type="EMBL" id="JADYXP020000012">
    <property type="protein sequence ID" value="KAL0113338.1"/>
    <property type="molecule type" value="Genomic_DNA"/>
</dbReference>
<keyword evidence="3" id="KW-1185">Reference proteome</keyword>
<sequence length="94" mass="11270">MSNKLRLREEQKSFGDCLIESFIKVSRTLCTTCPLFEHSRIPSLTVIYRHNYRKKKPSKKKYIYYRHFFLIAKIFYLSRIFRILPLVASLCTCA</sequence>
<name>A0AAW2FBU0_9HYME</name>
<dbReference type="Proteomes" id="UP001430953">
    <property type="component" value="Unassembled WGS sequence"/>
</dbReference>
<accession>A0AAW2FBU0</accession>
<evidence type="ECO:0000256" key="1">
    <source>
        <dbReference type="SAM" id="Phobius"/>
    </source>
</evidence>
<dbReference type="AlphaFoldDB" id="A0AAW2FBU0"/>